<dbReference type="InterPro" id="IPR033479">
    <property type="entry name" value="dCache_1"/>
</dbReference>
<dbReference type="Pfam" id="PF06580">
    <property type="entry name" value="His_kinase"/>
    <property type="match status" value="1"/>
</dbReference>
<dbReference type="SMART" id="SM00304">
    <property type="entry name" value="HAMP"/>
    <property type="match status" value="1"/>
</dbReference>
<proteinExistence type="predicted"/>
<evidence type="ECO:0000256" key="8">
    <source>
        <dbReference type="ARBA" id="ARBA00023136"/>
    </source>
</evidence>
<keyword evidence="8 9" id="KW-0472">Membrane</keyword>
<feature type="domain" description="HAMP" evidence="10">
    <location>
        <begin position="315"/>
        <end position="367"/>
    </location>
</feature>
<dbReference type="InterPro" id="IPR050640">
    <property type="entry name" value="Bact_2-comp_sensor_kinase"/>
</dbReference>
<dbReference type="Gene3D" id="1.10.8.500">
    <property type="entry name" value="HAMP domain in histidine kinase"/>
    <property type="match status" value="1"/>
</dbReference>
<dbReference type="GO" id="GO:0005886">
    <property type="term" value="C:plasma membrane"/>
    <property type="evidence" value="ECO:0007669"/>
    <property type="project" value="UniProtKB-SubCell"/>
</dbReference>
<gene>
    <name evidence="11" type="ORF">DQG23_02045</name>
</gene>
<dbReference type="InterPro" id="IPR003594">
    <property type="entry name" value="HATPase_dom"/>
</dbReference>
<keyword evidence="2" id="KW-1003">Cell membrane</keyword>
<accession>A0A329MVX0</accession>
<dbReference type="RefSeq" id="WP_113029115.1">
    <property type="nucleotide sequence ID" value="NZ_QMFB01000001.1"/>
</dbReference>
<keyword evidence="3" id="KW-0597">Phosphoprotein</keyword>
<dbReference type="GO" id="GO:0000155">
    <property type="term" value="F:phosphorelay sensor kinase activity"/>
    <property type="evidence" value="ECO:0007669"/>
    <property type="project" value="InterPro"/>
</dbReference>
<name>A0A329MVX0_9BACL</name>
<dbReference type="Pfam" id="PF00672">
    <property type="entry name" value="HAMP"/>
    <property type="match status" value="1"/>
</dbReference>
<dbReference type="Pfam" id="PF02743">
    <property type="entry name" value="dCache_1"/>
    <property type="match status" value="1"/>
</dbReference>
<sequence>MRVRDLWTKAVSLSINAKLNLLILGLLGVPFFVFGLLWYRQSTDTIEKNSVIYNQELVRQINGQLSSYFADLERSTFPLVSNPLLQTFMQLKPDDYVEQIQIKASIESELLPNLFFGRTDIYGFSIISTNGVSSNYGNIIARNRDQNKLEELTGHETYKVLGLNYDQSNPVITVIRKFWDTQKYRTVGYLVFDLNLNRITDILNSVRLGQTGFVALVDQNGIIVHHADSRLWGRSISADERQQFENSREGYFVKKSEEGDILVIFNRSALNDWTIVSEVPVRELVSELIRVRNVTTWGGGGLLLLVLVLLGVFSFYLTRSLKRLQRLMKLAEAGDLSVQAPDRREDEIGQLNRSFNRMVAEIRRLIEVVHTSEIKEKELQIRQRDAVMLAMQSQINPHFLYNTLEVINAYALVEGVAPISNMAAALADLFRYSLGNPKEIVPLREEIDHLRSYFEIQKERHRSLEIEIGLKDLDKHRVQAVRLIVQPLVENAFKHGYERHKKKPSYIGVLGEARTEGYAVRVVDCGGGMPGEWMERYNKAFRSSESEAREAGQERIGLHNVHQRVRLVFGYPFGLSIVRSDDSGTVVELLLPYQNSLPIDSNTAVKRTEPLRGNDGND</sequence>
<dbReference type="InterPro" id="IPR036890">
    <property type="entry name" value="HATPase_C_sf"/>
</dbReference>
<dbReference type="Gene3D" id="3.30.450.20">
    <property type="entry name" value="PAS domain"/>
    <property type="match status" value="1"/>
</dbReference>
<dbReference type="OrthoDB" id="9776552at2"/>
<evidence type="ECO:0000313" key="11">
    <source>
        <dbReference type="EMBL" id="RAV23006.1"/>
    </source>
</evidence>
<evidence type="ECO:0000256" key="3">
    <source>
        <dbReference type="ARBA" id="ARBA00022553"/>
    </source>
</evidence>
<evidence type="ECO:0000256" key="2">
    <source>
        <dbReference type="ARBA" id="ARBA00022475"/>
    </source>
</evidence>
<dbReference type="PANTHER" id="PTHR34220:SF7">
    <property type="entry name" value="SENSOR HISTIDINE KINASE YPDA"/>
    <property type="match status" value="1"/>
</dbReference>
<dbReference type="SMART" id="SM00387">
    <property type="entry name" value="HATPase_c"/>
    <property type="match status" value="1"/>
</dbReference>
<dbReference type="PROSITE" id="PS50885">
    <property type="entry name" value="HAMP"/>
    <property type="match status" value="1"/>
</dbReference>
<feature type="transmembrane region" description="Helical" evidence="9">
    <location>
        <begin position="297"/>
        <end position="318"/>
    </location>
</feature>
<reference evidence="11 12" key="1">
    <citation type="journal article" date="2009" name="Int. J. Syst. Evol. Microbiol.">
        <title>Paenibacillus contaminans sp. nov., isolated from a contaminated laboratory plate.</title>
        <authorList>
            <person name="Chou J.H."/>
            <person name="Lee J.H."/>
            <person name="Lin M.C."/>
            <person name="Chang P.S."/>
            <person name="Arun A.B."/>
            <person name="Young C.C."/>
            <person name="Chen W.M."/>
        </authorList>
    </citation>
    <scope>NUCLEOTIDE SEQUENCE [LARGE SCALE GENOMIC DNA]</scope>
    <source>
        <strain evidence="11 12">CKOBP-6</strain>
    </source>
</reference>
<dbReference type="SUPFAM" id="SSF158472">
    <property type="entry name" value="HAMP domain-like"/>
    <property type="match status" value="1"/>
</dbReference>
<dbReference type="InterPro" id="IPR003660">
    <property type="entry name" value="HAMP_dom"/>
</dbReference>
<evidence type="ECO:0000256" key="7">
    <source>
        <dbReference type="ARBA" id="ARBA00022989"/>
    </source>
</evidence>
<evidence type="ECO:0000256" key="9">
    <source>
        <dbReference type="SAM" id="Phobius"/>
    </source>
</evidence>
<keyword evidence="5 9" id="KW-0812">Transmembrane</keyword>
<evidence type="ECO:0000256" key="1">
    <source>
        <dbReference type="ARBA" id="ARBA00004651"/>
    </source>
</evidence>
<dbReference type="EMBL" id="QMFB01000001">
    <property type="protein sequence ID" value="RAV23006.1"/>
    <property type="molecule type" value="Genomic_DNA"/>
</dbReference>
<dbReference type="CDD" id="cd12912">
    <property type="entry name" value="PDC2_MCP_like"/>
    <property type="match status" value="1"/>
</dbReference>
<dbReference type="SUPFAM" id="SSF55874">
    <property type="entry name" value="ATPase domain of HSP90 chaperone/DNA topoisomerase II/histidine kinase"/>
    <property type="match status" value="1"/>
</dbReference>
<comment type="caution">
    <text evidence="11">The sequence shown here is derived from an EMBL/GenBank/DDBJ whole genome shotgun (WGS) entry which is preliminary data.</text>
</comment>
<feature type="transmembrane region" description="Helical" evidence="9">
    <location>
        <begin position="21"/>
        <end position="39"/>
    </location>
</feature>
<evidence type="ECO:0000256" key="6">
    <source>
        <dbReference type="ARBA" id="ARBA00022777"/>
    </source>
</evidence>
<keyword evidence="6" id="KW-0418">Kinase</keyword>
<keyword evidence="4" id="KW-0808">Transferase</keyword>
<dbReference type="PANTHER" id="PTHR34220">
    <property type="entry name" value="SENSOR HISTIDINE KINASE YPDA"/>
    <property type="match status" value="1"/>
</dbReference>
<evidence type="ECO:0000259" key="10">
    <source>
        <dbReference type="PROSITE" id="PS50885"/>
    </source>
</evidence>
<dbReference type="AlphaFoldDB" id="A0A329MVX0"/>
<evidence type="ECO:0000256" key="4">
    <source>
        <dbReference type="ARBA" id="ARBA00022679"/>
    </source>
</evidence>
<dbReference type="Gene3D" id="3.30.565.10">
    <property type="entry name" value="Histidine kinase-like ATPase, C-terminal domain"/>
    <property type="match status" value="1"/>
</dbReference>
<evidence type="ECO:0000313" key="12">
    <source>
        <dbReference type="Proteomes" id="UP000250369"/>
    </source>
</evidence>
<dbReference type="Pfam" id="PF02518">
    <property type="entry name" value="HATPase_c"/>
    <property type="match status" value="1"/>
</dbReference>
<keyword evidence="12" id="KW-1185">Reference proteome</keyword>
<organism evidence="11 12">
    <name type="scientific">Paenibacillus contaminans</name>
    <dbReference type="NCBI Taxonomy" id="450362"/>
    <lineage>
        <taxon>Bacteria</taxon>
        <taxon>Bacillati</taxon>
        <taxon>Bacillota</taxon>
        <taxon>Bacilli</taxon>
        <taxon>Bacillales</taxon>
        <taxon>Paenibacillaceae</taxon>
        <taxon>Paenibacillus</taxon>
    </lineage>
</organism>
<protein>
    <recommendedName>
        <fullName evidence="10">HAMP domain-containing protein</fullName>
    </recommendedName>
</protein>
<evidence type="ECO:0000256" key="5">
    <source>
        <dbReference type="ARBA" id="ARBA00022692"/>
    </source>
</evidence>
<dbReference type="CDD" id="cd06225">
    <property type="entry name" value="HAMP"/>
    <property type="match status" value="1"/>
</dbReference>
<dbReference type="InterPro" id="IPR010559">
    <property type="entry name" value="Sig_transdc_His_kin_internal"/>
</dbReference>
<dbReference type="Proteomes" id="UP000250369">
    <property type="component" value="Unassembled WGS sequence"/>
</dbReference>
<comment type="subcellular location">
    <subcellularLocation>
        <location evidence="1">Cell membrane</location>
        <topology evidence="1">Multi-pass membrane protein</topology>
    </subcellularLocation>
</comment>
<keyword evidence="7 9" id="KW-1133">Transmembrane helix</keyword>